<sequence length="323" mass="35524">MGFLYSQLFKRLPYPTGSFTGKTVVVTGGNSGLGKEAARHFARLGASRLILAVRSVEKGESAKDDIASTTRLSKDAIHIWPLDMASYASVQDFAARLDTNLDRVDIFIANAGIARSSFHMAEKDEEMVTVNTVSTALLMMLVLPKMRATAARFNVKPVFTVVSSVVHEHTQLPQKSAPDGQLFAAISDRATAEKNWEEQYPISKLLEVFFVRAFAQEYPASRFPVTVNVTNPGLCHSELGREANSWGFWLIKLILARSTEVGSRTLFHAGSAGPETHGQYLSDCEISRPGPFVTSKDGEVAQSRVMKELMQKLEDIKPGVTRI</sequence>
<dbReference type="PRINTS" id="PR00081">
    <property type="entry name" value="GDHRDH"/>
</dbReference>
<dbReference type="KEGG" id="ela:UCREL1_5773"/>
<proteinExistence type="predicted"/>
<dbReference type="PANTHER" id="PTHR43157:SF31">
    <property type="entry name" value="PHOSPHATIDYLINOSITOL-GLYCAN BIOSYNTHESIS CLASS F PROTEIN"/>
    <property type="match status" value="1"/>
</dbReference>
<dbReference type="SUPFAM" id="SSF51735">
    <property type="entry name" value="NAD(P)-binding Rossmann-fold domains"/>
    <property type="match status" value="1"/>
</dbReference>
<accession>M7SSL1</accession>
<dbReference type="GO" id="GO:0016491">
    <property type="term" value="F:oxidoreductase activity"/>
    <property type="evidence" value="ECO:0007669"/>
    <property type="project" value="UniProtKB-KW"/>
</dbReference>
<evidence type="ECO:0000256" key="1">
    <source>
        <dbReference type="ARBA" id="ARBA00023002"/>
    </source>
</evidence>
<dbReference type="HOGENOM" id="CLU_010194_44_4_1"/>
<dbReference type="OrthoDB" id="542013at2759"/>
<evidence type="ECO:0000313" key="3">
    <source>
        <dbReference type="Proteomes" id="UP000012174"/>
    </source>
</evidence>
<dbReference type="Pfam" id="PF00106">
    <property type="entry name" value="adh_short"/>
    <property type="match status" value="1"/>
</dbReference>
<dbReference type="AlphaFoldDB" id="M7SSL1"/>
<dbReference type="Gene3D" id="3.40.50.720">
    <property type="entry name" value="NAD(P)-binding Rossmann-like Domain"/>
    <property type="match status" value="1"/>
</dbReference>
<reference evidence="3" key="1">
    <citation type="journal article" date="2013" name="Genome Announc.">
        <title>Draft genome sequence of the grapevine dieback fungus Eutypa lata UCR-EL1.</title>
        <authorList>
            <person name="Blanco-Ulate B."/>
            <person name="Rolshausen P.E."/>
            <person name="Cantu D."/>
        </authorList>
    </citation>
    <scope>NUCLEOTIDE SEQUENCE [LARGE SCALE GENOMIC DNA]</scope>
    <source>
        <strain evidence="3">UCR-EL1</strain>
    </source>
</reference>
<gene>
    <name evidence="2" type="ORF">UCREL1_5773</name>
</gene>
<organism evidence="2 3">
    <name type="scientific">Eutypa lata (strain UCR-EL1)</name>
    <name type="common">Grapevine dieback disease fungus</name>
    <name type="synonym">Eutypa armeniacae</name>
    <dbReference type="NCBI Taxonomy" id="1287681"/>
    <lineage>
        <taxon>Eukaryota</taxon>
        <taxon>Fungi</taxon>
        <taxon>Dikarya</taxon>
        <taxon>Ascomycota</taxon>
        <taxon>Pezizomycotina</taxon>
        <taxon>Sordariomycetes</taxon>
        <taxon>Xylariomycetidae</taxon>
        <taxon>Xylariales</taxon>
        <taxon>Diatrypaceae</taxon>
        <taxon>Eutypa</taxon>
    </lineage>
</organism>
<protein>
    <submittedName>
        <fullName evidence="2">Putative short-chain dehydrogenase reductase protein</fullName>
    </submittedName>
</protein>
<dbReference type="OMA" id="KYWSQQY"/>
<dbReference type="EMBL" id="KB706482">
    <property type="protein sequence ID" value="EMR67232.1"/>
    <property type="molecule type" value="Genomic_DNA"/>
</dbReference>
<keyword evidence="3" id="KW-1185">Reference proteome</keyword>
<dbReference type="Proteomes" id="UP000012174">
    <property type="component" value="Unassembled WGS sequence"/>
</dbReference>
<dbReference type="InterPro" id="IPR002347">
    <property type="entry name" value="SDR_fam"/>
</dbReference>
<dbReference type="PANTHER" id="PTHR43157">
    <property type="entry name" value="PHOSPHATIDYLINOSITOL-GLYCAN BIOSYNTHESIS CLASS F PROTEIN-RELATED"/>
    <property type="match status" value="1"/>
</dbReference>
<name>M7SSL1_EUTLA</name>
<dbReference type="eggNOG" id="KOG1208">
    <property type="taxonomic scope" value="Eukaryota"/>
</dbReference>
<dbReference type="InterPro" id="IPR036291">
    <property type="entry name" value="NAD(P)-bd_dom_sf"/>
</dbReference>
<keyword evidence="1" id="KW-0560">Oxidoreductase</keyword>
<evidence type="ECO:0000313" key="2">
    <source>
        <dbReference type="EMBL" id="EMR67232.1"/>
    </source>
</evidence>